<dbReference type="EMBL" id="JAAWWB010000029">
    <property type="protein sequence ID" value="KAG6747404.1"/>
    <property type="molecule type" value="Genomic_DNA"/>
</dbReference>
<accession>A0A8X7YAQ8</accession>
<dbReference type="AlphaFoldDB" id="A0A8X7YAQ8"/>
<evidence type="ECO:0000313" key="1">
    <source>
        <dbReference type="EMBL" id="KAG6747404.1"/>
    </source>
</evidence>
<comment type="caution">
    <text evidence="1">The sequence shown here is derived from an EMBL/GenBank/DDBJ whole genome shotgun (WGS) entry which is preliminary data.</text>
</comment>
<reference evidence="1" key="1">
    <citation type="journal article" date="2020" name="bioRxiv">
        <title>Hybrid origin of Populus tomentosa Carr. identified through genome sequencing and phylogenomic analysis.</title>
        <authorList>
            <person name="An X."/>
            <person name="Gao K."/>
            <person name="Chen Z."/>
            <person name="Li J."/>
            <person name="Yang X."/>
            <person name="Yang X."/>
            <person name="Zhou J."/>
            <person name="Guo T."/>
            <person name="Zhao T."/>
            <person name="Huang S."/>
            <person name="Miao D."/>
            <person name="Khan W.U."/>
            <person name="Rao P."/>
            <person name="Ye M."/>
            <person name="Lei B."/>
            <person name="Liao W."/>
            <person name="Wang J."/>
            <person name="Ji L."/>
            <person name="Li Y."/>
            <person name="Guo B."/>
            <person name="Mustafa N.S."/>
            <person name="Li S."/>
            <person name="Yun Q."/>
            <person name="Keller S.R."/>
            <person name="Mao J."/>
            <person name="Zhang R."/>
            <person name="Strauss S.H."/>
        </authorList>
    </citation>
    <scope>NUCLEOTIDE SEQUENCE</scope>
    <source>
        <strain evidence="1">GM15</strain>
        <tissue evidence="1">Leaf</tissue>
    </source>
</reference>
<dbReference type="Proteomes" id="UP000886885">
    <property type="component" value="Chromosome 15A"/>
</dbReference>
<name>A0A8X7YAQ8_POPTO</name>
<proteinExistence type="predicted"/>
<organism evidence="1 2">
    <name type="scientific">Populus tomentosa</name>
    <name type="common">Chinese white poplar</name>
    <dbReference type="NCBI Taxonomy" id="118781"/>
    <lineage>
        <taxon>Eukaryota</taxon>
        <taxon>Viridiplantae</taxon>
        <taxon>Streptophyta</taxon>
        <taxon>Embryophyta</taxon>
        <taxon>Tracheophyta</taxon>
        <taxon>Spermatophyta</taxon>
        <taxon>Magnoliopsida</taxon>
        <taxon>eudicotyledons</taxon>
        <taxon>Gunneridae</taxon>
        <taxon>Pentapetalae</taxon>
        <taxon>rosids</taxon>
        <taxon>fabids</taxon>
        <taxon>Malpighiales</taxon>
        <taxon>Salicaceae</taxon>
        <taxon>Saliceae</taxon>
        <taxon>Populus</taxon>
    </lineage>
</organism>
<evidence type="ECO:0000313" key="2">
    <source>
        <dbReference type="Proteomes" id="UP000886885"/>
    </source>
</evidence>
<gene>
    <name evidence="1" type="ORF">POTOM_049808</name>
</gene>
<sequence length="97" mass="10503">MCARKFVEEAHKAFARVEEDADHLDGSRAMCAAVKKEEQEGHLLPREALGAANASAMTFLTDLISILVVMPGGDKNAAELLKDLAGEGIVREYAMEE</sequence>
<protein>
    <submittedName>
        <fullName evidence="1">Uncharacterized protein</fullName>
    </submittedName>
</protein>
<keyword evidence="2" id="KW-1185">Reference proteome</keyword>